<protein>
    <submittedName>
        <fullName evidence="2">Uncharacterized protein</fullName>
    </submittedName>
</protein>
<name>A0ABR9WD23_9BACT</name>
<organism evidence="2 3">
    <name type="scientific">Dyadobacter subterraneus</name>
    <dbReference type="NCBI Taxonomy" id="2773304"/>
    <lineage>
        <taxon>Bacteria</taxon>
        <taxon>Pseudomonadati</taxon>
        <taxon>Bacteroidota</taxon>
        <taxon>Cytophagia</taxon>
        <taxon>Cytophagales</taxon>
        <taxon>Spirosomataceae</taxon>
        <taxon>Dyadobacter</taxon>
    </lineage>
</organism>
<gene>
    <name evidence="2" type="ORF">IEE83_15990</name>
</gene>
<keyword evidence="1" id="KW-1133">Transmembrane helix</keyword>
<feature type="transmembrane region" description="Helical" evidence="1">
    <location>
        <begin position="12"/>
        <end position="32"/>
    </location>
</feature>
<keyword evidence="1" id="KW-0812">Transmembrane</keyword>
<evidence type="ECO:0000256" key="1">
    <source>
        <dbReference type="SAM" id="Phobius"/>
    </source>
</evidence>
<evidence type="ECO:0000313" key="2">
    <source>
        <dbReference type="EMBL" id="MBE9463387.1"/>
    </source>
</evidence>
<dbReference type="Proteomes" id="UP000634134">
    <property type="component" value="Unassembled WGS sequence"/>
</dbReference>
<keyword evidence="3" id="KW-1185">Reference proteome</keyword>
<comment type="caution">
    <text evidence="2">The sequence shown here is derived from an EMBL/GenBank/DDBJ whole genome shotgun (WGS) entry which is preliminary data.</text>
</comment>
<evidence type="ECO:0000313" key="3">
    <source>
        <dbReference type="Proteomes" id="UP000634134"/>
    </source>
</evidence>
<sequence length="59" mass="6925">MIHLLKYSDTFGPYFFMILVIAITTGAIWLIAQLKRSTVAKNDWFEKRNTEGFKKMIIN</sequence>
<proteinExistence type="predicted"/>
<accession>A0ABR9WD23</accession>
<dbReference type="EMBL" id="JACYGY010000001">
    <property type="protein sequence ID" value="MBE9463387.1"/>
    <property type="molecule type" value="Genomic_DNA"/>
</dbReference>
<reference evidence="3" key="1">
    <citation type="submission" date="2023-07" db="EMBL/GenBank/DDBJ databases">
        <title>Dyadobacter sp. nov 'subterranea' isolated from contaminted grondwater.</title>
        <authorList>
            <person name="Szabo I."/>
            <person name="Al-Omari J."/>
            <person name="Szerdahelyi S.G."/>
            <person name="Rado J."/>
        </authorList>
    </citation>
    <scope>NUCLEOTIDE SEQUENCE [LARGE SCALE GENOMIC DNA]</scope>
    <source>
        <strain evidence="3">UP-52</strain>
    </source>
</reference>
<keyword evidence="1" id="KW-0472">Membrane</keyword>